<evidence type="ECO:0000256" key="5">
    <source>
        <dbReference type="SAM" id="MobiDB-lite"/>
    </source>
</evidence>
<evidence type="ECO:0000313" key="8">
    <source>
        <dbReference type="Proteomes" id="UP001174694"/>
    </source>
</evidence>
<dbReference type="InterPro" id="IPR029058">
    <property type="entry name" value="AB_hydrolase_fold"/>
</dbReference>
<comment type="similarity">
    <text evidence="2">Belongs to the 'GDXG' lipolytic enzyme family.</text>
</comment>
<comment type="caution">
    <text evidence="7">The sequence shown here is derived from an EMBL/GenBank/DDBJ whole genome shotgun (WGS) entry which is preliminary data.</text>
</comment>
<dbReference type="InterPro" id="IPR050309">
    <property type="entry name" value="Type-B_Carboxylest/Lipase"/>
</dbReference>
<dbReference type="GO" id="GO:0016787">
    <property type="term" value="F:hydrolase activity"/>
    <property type="evidence" value="ECO:0007669"/>
    <property type="project" value="UniProtKB-KW"/>
</dbReference>
<feature type="domain" description="Carboxylesterase type B" evidence="6">
    <location>
        <begin position="15"/>
        <end position="463"/>
    </location>
</feature>
<keyword evidence="3 4" id="KW-0378">Hydrolase</keyword>
<dbReference type="PROSITE" id="PS00122">
    <property type="entry name" value="CARBOXYLESTERASE_B_1"/>
    <property type="match status" value="1"/>
</dbReference>
<dbReference type="PROSITE" id="PS01173">
    <property type="entry name" value="LIPASE_GDXG_HIS"/>
    <property type="match status" value="1"/>
</dbReference>
<dbReference type="InterPro" id="IPR002018">
    <property type="entry name" value="CarbesteraseB"/>
</dbReference>
<dbReference type="PANTHER" id="PTHR11559">
    <property type="entry name" value="CARBOXYLESTERASE"/>
    <property type="match status" value="1"/>
</dbReference>
<comment type="similarity">
    <text evidence="1 4">Belongs to the type-B carboxylesterase/lipase family.</text>
</comment>
<dbReference type="InterPro" id="IPR019826">
    <property type="entry name" value="Carboxylesterase_B_AS"/>
</dbReference>
<evidence type="ECO:0000256" key="3">
    <source>
        <dbReference type="ARBA" id="ARBA00022801"/>
    </source>
</evidence>
<organism evidence="7 8">
    <name type="scientific">Pleurostoma richardsiae</name>
    <dbReference type="NCBI Taxonomy" id="41990"/>
    <lineage>
        <taxon>Eukaryota</taxon>
        <taxon>Fungi</taxon>
        <taxon>Dikarya</taxon>
        <taxon>Ascomycota</taxon>
        <taxon>Pezizomycotina</taxon>
        <taxon>Sordariomycetes</taxon>
        <taxon>Sordariomycetidae</taxon>
        <taxon>Calosphaeriales</taxon>
        <taxon>Pleurostomataceae</taxon>
        <taxon>Pleurostoma</taxon>
    </lineage>
</organism>
<dbReference type="EMBL" id="JANBVO010000006">
    <property type="protein sequence ID" value="KAJ9151287.1"/>
    <property type="molecule type" value="Genomic_DNA"/>
</dbReference>
<evidence type="ECO:0000256" key="1">
    <source>
        <dbReference type="ARBA" id="ARBA00005964"/>
    </source>
</evidence>
<dbReference type="AlphaFoldDB" id="A0AA38RM50"/>
<evidence type="ECO:0000256" key="2">
    <source>
        <dbReference type="ARBA" id="ARBA00010515"/>
    </source>
</evidence>
<gene>
    <name evidence="7" type="ORF">NKR23_g3220</name>
</gene>
<name>A0AA38RM50_9PEZI</name>
<dbReference type="EC" id="3.1.1.-" evidence="4"/>
<evidence type="ECO:0000256" key="4">
    <source>
        <dbReference type="RuleBase" id="RU361235"/>
    </source>
</evidence>
<reference evidence="7" key="1">
    <citation type="submission" date="2022-07" db="EMBL/GenBank/DDBJ databases">
        <title>Fungi with potential for degradation of polypropylene.</title>
        <authorList>
            <person name="Gostincar C."/>
        </authorList>
    </citation>
    <scope>NUCLEOTIDE SEQUENCE</scope>
    <source>
        <strain evidence="7">EXF-13308</strain>
    </source>
</reference>
<dbReference type="SUPFAM" id="SSF53474">
    <property type="entry name" value="alpha/beta-Hydrolases"/>
    <property type="match status" value="1"/>
</dbReference>
<evidence type="ECO:0000259" key="6">
    <source>
        <dbReference type="Pfam" id="PF00135"/>
    </source>
</evidence>
<proteinExistence type="inferred from homology"/>
<feature type="region of interest" description="Disordered" evidence="5">
    <location>
        <begin position="1"/>
        <end position="21"/>
    </location>
</feature>
<dbReference type="Pfam" id="PF00135">
    <property type="entry name" value="COesterase"/>
    <property type="match status" value="1"/>
</dbReference>
<dbReference type="Proteomes" id="UP001174694">
    <property type="component" value="Unassembled WGS sequence"/>
</dbReference>
<accession>A0AA38RM50</accession>
<keyword evidence="8" id="KW-1185">Reference proteome</keyword>
<sequence>MLAATGHETLHHPTIGRIRGMRRSPEVDQYLGIQYATLKDRFSRGELPQYDPSDTDGALNATKFGPLPLSSPKSCELEYGHIQKSLPYTPLPQSDTKCLTLNISAPSSSGPGKFPVMVIVHGGAFTAGSSSFPQYDLFRITQMSVSLGMPVVSVGINYRLGAPGFLYSGAMKQAGYKPNNGLDDQRLALLWIKHHISGFGGDPDSVTLVGESAGAVSGCFHLHSPEPLFHQLVAMSGTSIPRRKPVEQGKVSYNSVVEVLGAKRLSPTGQIQRLLDTSREDFVNSVGRRFPIGPLIEGDIIPQSTSFMALSDSGELLKLFPGLLRCKRVLMADCQMDGMIFNARVAGRTDILATTLGRCLSTIFNPIDSKIAPAILSAYRVDVSATANTRETIEPILNLGNDIMFALPTRAFVKAWAAASIAGTEAFLAHFNCPNPWDGPWNGHATHILDIAFVLQNYRESLSGGQAQCAERYAKDIIAFVNGMSPWTAYQDIVSPGSMVYFAAEHSSKDDSRFVSTEAPELTGRRDYIQTIVGEKLFDKLADAWDMFMAAPR</sequence>
<dbReference type="InterPro" id="IPR002168">
    <property type="entry name" value="Lipase_GDXG_HIS_AS"/>
</dbReference>
<protein>
    <recommendedName>
        <fullName evidence="4">Carboxylic ester hydrolase</fullName>
        <ecNumber evidence="4">3.1.1.-</ecNumber>
    </recommendedName>
</protein>
<evidence type="ECO:0000313" key="7">
    <source>
        <dbReference type="EMBL" id="KAJ9151287.1"/>
    </source>
</evidence>
<dbReference type="Gene3D" id="3.40.50.1820">
    <property type="entry name" value="alpha/beta hydrolase"/>
    <property type="match status" value="1"/>
</dbReference>